<feature type="domain" description="DUF7577" evidence="3">
    <location>
        <begin position="94"/>
        <end position="118"/>
    </location>
</feature>
<dbReference type="Pfam" id="PF24463">
    <property type="entry name" value="DUF7577"/>
    <property type="match status" value="1"/>
</dbReference>
<comment type="caution">
    <text evidence="4">The sequence shown here is derived from an EMBL/GenBank/DDBJ whole genome shotgun (WGS) entry which is preliminary data.</text>
</comment>
<feature type="transmembrane region" description="Helical" evidence="2">
    <location>
        <begin position="6"/>
        <end position="28"/>
    </location>
</feature>
<keyword evidence="5" id="KW-1185">Reference proteome</keyword>
<sequence length="138" mass="13819">MTGGTLLPVASVFTAVIAANLALAWLLARRDWERPEILGSAGDSSPSESESGPGAHPDGSPAAGPEFAADADTGSSATGTVPDGDPPSIDVDGETVVCQHCGAENRSDFRYCRWCVRSGFPAQGSGAVGGSGVTEGSP</sequence>
<dbReference type="AlphaFoldDB" id="A0ABD5YIU7"/>
<evidence type="ECO:0000313" key="4">
    <source>
        <dbReference type="EMBL" id="MFC7188021.1"/>
    </source>
</evidence>
<evidence type="ECO:0000259" key="3">
    <source>
        <dbReference type="Pfam" id="PF24463"/>
    </source>
</evidence>
<dbReference type="EMBL" id="JBHSZZ010000068">
    <property type="protein sequence ID" value="MFC7188021.1"/>
    <property type="molecule type" value="Genomic_DNA"/>
</dbReference>
<proteinExistence type="predicted"/>
<evidence type="ECO:0000256" key="1">
    <source>
        <dbReference type="SAM" id="MobiDB-lite"/>
    </source>
</evidence>
<keyword evidence="2" id="KW-1133">Transmembrane helix</keyword>
<dbReference type="InterPro" id="IPR055999">
    <property type="entry name" value="DUF7577"/>
</dbReference>
<dbReference type="RefSeq" id="WP_267665471.1">
    <property type="nucleotide sequence ID" value="NZ_JAODIX010000068.1"/>
</dbReference>
<evidence type="ECO:0000256" key="2">
    <source>
        <dbReference type="SAM" id="Phobius"/>
    </source>
</evidence>
<dbReference type="Proteomes" id="UP001596390">
    <property type="component" value="Unassembled WGS sequence"/>
</dbReference>
<reference evidence="4 5" key="1">
    <citation type="journal article" date="2019" name="Int. J. Syst. Evol. Microbiol.">
        <title>The Global Catalogue of Microorganisms (GCM) 10K type strain sequencing project: providing services to taxonomists for standard genome sequencing and annotation.</title>
        <authorList>
            <consortium name="The Broad Institute Genomics Platform"/>
            <consortium name="The Broad Institute Genome Sequencing Center for Infectious Disease"/>
            <person name="Wu L."/>
            <person name="Ma J."/>
        </authorList>
    </citation>
    <scope>NUCLEOTIDE SEQUENCE [LARGE SCALE GENOMIC DNA]</scope>
    <source>
        <strain evidence="4 5">Q85</strain>
    </source>
</reference>
<protein>
    <submittedName>
        <fullName evidence="4">Zinc ribbon domain-containing protein</fullName>
    </submittedName>
</protein>
<keyword evidence="2" id="KW-0812">Transmembrane</keyword>
<evidence type="ECO:0000313" key="5">
    <source>
        <dbReference type="Proteomes" id="UP001596390"/>
    </source>
</evidence>
<feature type="compositionally biased region" description="Low complexity" evidence="1">
    <location>
        <begin position="39"/>
        <end position="55"/>
    </location>
</feature>
<gene>
    <name evidence="4" type="ORF">ACFQMK_14280</name>
</gene>
<organism evidence="4 5">
    <name type="scientific">Halorubrum yunnanense</name>
    <dbReference type="NCBI Taxonomy" id="1526162"/>
    <lineage>
        <taxon>Archaea</taxon>
        <taxon>Methanobacteriati</taxon>
        <taxon>Methanobacteriota</taxon>
        <taxon>Stenosarchaea group</taxon>
        <taxon>Halobacteria</taxon>
        <taxon>Halobacteriales</taxon>
        <taxon>Haloferacaceae</taxon>
        <taxon>Halorubrum</taxon>
    </lineage>
</organism>
<name>A0ABD5YIU7_9EURY</name>
<accession>A0ABD5YIU7</accession>
<feature type="region of interest" description="Disordered" evidence="1">
    <location>
        <begin position="37"/>
        <end position="93"/>
    </location>
</feature>
<keyword evidence="2" id="KW-0472">Membrane</keyword>